<reference evidence="2 3" key="1">
    <citation type="journal article" date="2021" name="Sci. Rep.">
        <title>Chromosome anchoring in Senegalese sole (Solea senegalensis) reveals sex-associated markers and genome rearrangements in flatfish.</title>
        <authorList>
            <person name="Guerrero-Cozar I."/>
            <person name="Gomez-Garrido J."/>
            <person name="Berbel C."/>
            <person name="Martinez-Blanch J.F."/>
            <person name="Alioto T."/>
            <person name="Claros M.G."/>
            <person name="Gagnaire P.A."/>
            <person name="Manchado M."/>
        </authorList>
    </citation>
    <scope>NUCLEOTIDE SEQUENCE [LARGE SCALE GENOMIC DNA]</scope>
    <source>
        <strain evidence="2">Sse05_10M</strain>
    </source>
</reference>
<accession>A0AAV6RBE5</accession>
<gene>
    <name evidence="2" type="ORF">JOB18_020739</name>
</gene>
<feature type="region of interest" description="Disordered" evidence="1">
    <location>
        <begin position="49"/>
        <end position="109"/>
    </location>
</feature>
<dbReference type="Proteomes" id="UP000693946">
    <property type="component" value="Linkage Group LG2"/>
</dbReference>
<comment type="caution">
    <text evidence="2">The sequence shown here is derived from an EMBL/GenBank/DDBJ whole genome shotgun (WGS) entry which is preliminary data.</text>
</comment>
<evidence type="ECO:0000256" key="1">
    <source>
        <dbReference type="SAM" id="MobiDB-lite"/>
    </source>
</evidence>
<evidence type="ECO:0000313" key="2">
    <source>
        <dbReference type="EMBL" id="KAG7502488.1"/>
    </source>
</evidence>
<evidence type="ECO:0000313" key="3">
    <source>
        <dbReference type="Proteomes" id="UP000693946"/>
    </source>
</evidence>
<dbReference type="AlphaFoldDB" id="A0AAV6RBE5"/>
<name>A0AAV6RBE5_SOLSE</name>
<dbReference type="EMBL" id="JAGKHQ010000012">
    <property type="protein sequence ID" value="KAG7502488.1"/>
    <property type="molecule type" value="Genomic_DNA"/>
</dbReference>
<proteinExistence type="predicted"/>
<feature type="compositionally biased region" description="Basic residues" evidence="1">
    <location>
        <begin position="67"/>
        <end position="105"/>
    </location>
</feature>
<protein>
    <submittedName>
        <fullName evidence="2">Uncharacterized protein</fullName>
    </submittedName>
</protein>
<sequence>MKVQIISSYLGRVVTAPSGVATCKKEQQGPTPSEDLLCSPRFYSFEMPGSPGRHGHCHGGRKDHSPGRKKKHGCKGGKGKPKHKKGRHSTGHQHQKCHKKGKRCRGVSFTKPRAWEKVDFESE</sequence>
<organism evidence="2 3">
    <name type="scientific">Solea senegalensis</name>
    <name type="common">Senegalese sole</name>
    <dbReference type="NCBI Taxonomy" id="28829"/>
    <lineage>
        <taxon>Eukaryota</taxon>
        <taxon>Metazoa</taxon>
        <taxon>Chordata</taxon>
        <taxon>Craniata</taxon>
        <taxon>Vertebrata</taxon>
        <taxon>Euteleostomi</taxon>
        <taxon>Actinopterygii</taxon>
        <taxon>Neopterygii</taxon>
        <taxon>Teleostei</taxon>
        <taxon>Neoteleostei</taxon>
        <taxon>Acanthomorphata</taxon>
        <taxon>Carangaria</taxon>
        <taxon>Pleuronectiformes</taxon>
        <taxon>Pleuronectoidei</taxon>
        <taxon>Soleidae</taxon>
        <taxon>Solea</taxon>
    </lineage>
</organism>
<keyword evidence="3" id="KW-1185">Reference proteome</keyword>